<accession>A0ABV8UHQ4</accession>
<dbReference type="Pfam" id="PF00226">
    <property type="entry name" value="DnaJ"/>
    <property type="match status" value="1"/>
</dbReference>
<dbReference type="CDD" id="cd06257">
    <property type="entry name" value="DnaJ"/>
    <property type="match status" value="1"/>
</dbReference>
<dbReference type="InterPro" id="IPR036869">
    <property type="entry name" value="J_dom_sf"/>
</dbReference>
<dbReference type="SUPFAM" id="SSF46565">
    <property type="entry name" value="Chaperone J-domain"/>
    <property type="match status" value="1"/>
</dbReference>
<evidence type="ECO:0000256" key="1">
    <source>
        <dbReference type="SAM" id="MobiDB-lite"/>
    </source>
</evidence>
<feature type="domain" description="J" evidence="2">
    <location>
        <begin position="135"/>
        <end position="192"/>
    </location>
</feature>
<dbReference type="Gene3D" id="1.10.287.110">
    <property type="entry name" value="DnaJ domain"/>
    <property type="match status" value="1"/>
</dbReference>
<dbReference type="InterPro" id="IPR001623">
    <property type="entry name" value="DnaJ_domain"/>
</dbReference>
<dbReference type="PRINTS" id="PR00625">
    <property type="entry name" value="JDOMAIN"/>
</dbReference>
<evidence type="ECO:0000313" key="3">
    <source>
        <dbReference type="EMBL" id="MFC4350534.1"/>
    </source>
</evidence>
<evidence type="ECO:0000259" key="2">
    <source>
        <dbReference type="PROSITE" id="PS50076"/>
    </source>
</evidence>
<evidence type="ECO:0000313" key="4">
    <source>
        <dbReference type="Proteomes" id="UP001595799"/>
    </source>
</evidence>
<feature type="region of interest" description="Disordered" evidence="1">
    <location>
        <begin position="83"/>
        <end position="133"/>
    </location>
</feature>
<feature type="compositionally biased region" description="Polar residues" evidence="1">
    <location>
        <begin position="117"/>
        <end position="129"/>
    </location>
</feature>
<feature type="compositionally biased region" description="Basic and acidic residues" evidence="1">
    <location>
        <begin position="90"/>
        <end position="107"/>
    </location>
</feature>
<name>A0ABV8UHQ4_9PROT</name>
<reference evidence="4" key="1">
    <citation type="journal article" date="2019" name="Int. J. Syst. Evol. Microbiol.">
        <title>The Global Catalogue of Microorganisms (GCM) 10K type strain sequencing project: providing services to taxonomists for standard genome sequencing and annotation.</title>
        <authorList>
            <consortium name="The Broad Institute Genomics Platform"/>
            <consortium name="The Broad Institute Genome Sequencing Center for Infectious Disease"/>
            <person name="Wu L."/>
            <person name="Ma J."/>
        </authorList>
    </citation>
    <scope>NUCLEOTIDE SEQUENCE [LARGE SCALE GENOMIC DNA]</scope>
    <source>
        <strain evidence="4">CECT 8472</strain>
    </source>
</reference>
<sequence length="192" mass="21810">MDDLHADGGQAGEATRICDHPDCGAVGAYRAPVSRERLNEYRWFCLEHVRAYNAAWNYHRDMDPRDVEADRMKAYTWDRPTWRMGNGQTDLRDAEAAARAQAEELAGRRRRQKQRHQAGSSAHQSTAQPESDRDRALQALGLSSPTTWATIRQRYRALVKSLHPDANGGDKVAENRMKAVNEAYSILKTLYL</sequence>
<organism evidence="3 4">
    <name type="scientific">Fodinicurvata halophila</name>
    <dbReference type="NCBI Taxonomy" id="1419723"/>
    <lineage>
        <taxon>Bacteria</taxon>
        <taxon>Pseudomonadati</taxon>
        <taxon>Pseudomonadota</taxon>
        <taxon>Alphaproteobacteria</taxon>
        <taxon>Rhodospirillales</taxon>
        <taxon>Rhodovibrionaceae</taxon>
        <taxon>Fodinicurvata</taxon>
    </lineage>
</organism>
<gene>
    <name evidence="3" type="ORF">ACFOW6_03130</name>
</gene>
<proteinExistence type="predicted"/>
<dbReference type="PROSITE" id="PS50076">
    <property type="entry name" value="DNAJ_2"/>
    <property type="match status" value="1"/>
</dbReference>
<comment type="caution">
    <text evidence="3">The sequence shown here is derived from an EMBL/GenBank/DDBJ whole genome shotgun (WGS) entry which is preliminary data.</text>
</comment>
<dbReference type="Proteomes" id="UP001595799">
    <property type="component" value="Unassembled WGS sequence"/>
</dbReference>
<dbReference type="EMBL" id="JBHSCW010000001">
    <property type="protein sequence ID" value="MFC4350534.1"/>
    <property type="molecule type" value="Genomic_DNA"/>
</dbReference>
<dbReference type="SMART" id="SM00271">
    <property type="entry name" value="DnaJ"/>
    <property type="match status" value="1"/>
</dbReference>
<protein>
    <submittedName>
        <fullName evidence="3">J domain-containing protein</fullName>
    </submittedName>
</protein>
<keyword evidence="4" id="KW-1185">Reference proteome</keyword>